<proteinExistence type="predicted"/>
<keyword evidence="2" id="KW-0808">Transferase</keyword>
<dbReference type="SUPFAM" id="SSF53448">
    <property type="entry name" value="Nucleotide-diphospho-sugar transferases"/>
    <property type="match status" value="2"/>
</dbReference>
<dbReference type="Gene3D" id="3.90.550.10">
    <property type="entry name" value="Spore Coat Polysaccharide Biosynthesis Protein SpsA, Chain A"/>
    <property type="match status" value="1"/>
</dbReference>
<name>A0A6M3K9K5_9ZZZZ</name>
<evidence type="ECO:0000259" key="1">
    <source>
        <dbReference type="Pfam" id="PF00535"/>
    </source>
</evidence>
<feature type="domain" description="Glycosyltransferase 2-like" evidence="1">
    <location>
        <begin position="442"/>
        <end position="597"/>
    </location>
</feature>
<dbReference type="InterPro" id="IPR029044">
    <property type="entry name" value="Nucleotide-diphossugar_trans"/>
</dbReference>
<dbReference type="InterPro" id="IPR001173">
    <property type="entry name" value="Glyco_trans_2-like"/>
</dbReference>
<reference evidence="2" key="1">
    <citation type="submission" date="2020-03" db="EMBL/GenBank/DDBJ databases">
        <title>The deep terrestrial virosphere.</title>
        <authorList>
            <person name="Holmfeldt K."/>
            <person name="Nilsson E."/>
            <person name="Simone D."/>
            <person name="Lopez-Fernandez M."/>
            <person name="Wu X."/>
            <person name="de Brujin I."/>
            <person name="Lundin D."/>
            <person name="Andersson A."/>
            <person name="Bertilsson S."/>
            <person name="Dopson M."/>
        </authorList>
    </citation>
    <scope>NUCLEOTIDE SEQUENCE</scope>
    <source>
        <strain evidence="2">MM415A01061</strain>
    </source>
</reference>
<dbReference type="GO" id="GO:0016740">
    <property type="term" value="F:transferase activity"/>
    <property type="evidence" value="ECO:0007669"/>
    <property type="project" value="UniProtKB-KW"/>
</dbReference>
<gene>
    <name evidence="2" type="ORF">MM415A01061_0006</name>
</gene>
<evidence type="ECO:0000313" key="2">
    <source>
        <dbReference type="EMBL" id="QJA78502.1"/>
    </source>
</evidence>
<dbReference type="AlphaFoldDB" id="A0A6M3K9K5"/>
<dbReference type="Pfam" id="PF00535">
    <property type="entry name" value="Glycos_transf_2"/>
    <property type="match status" value="1"/>
</dbReference>
<dbReference type="EMBL" id="MT142340">
    <property type="protein sequence ID" value="QJA78502.1"/>
    <property type="molecule type" value="Genomic_DNA"/>
</dbReference>
<sequence length="667" mass="75416">MVIGINRAYEVCDPNILFGVDSQLWGWAEQGKLGAESKRKFSEYRGYKVWMALHKIFPPDFYLIDVDEDSGHRIGKTNRLAFKNNSGYGAINLAAALGANPIYLLGFDMQGDKQGKQKWFHDGYPVDYGENVYRRYIEELNYFAPVLEKAGFEVVNLNSKSALKCFKFGKYEDIVRKRPQIPAGAIQAMTKPGMVTVITPTGDRPLAFALCRHWMEMQTQRPDQWIVVDDGKVPLHPTPMMTYIRRAPQPNDPPHTLNLNLKTAIPYIKGSKILVMEDDEYYAPKYVETMARELEMSEIVGIQQAKYYHLPTGGYAQLANTIHASLAQTGFKDTFIGELNVLVDQPSGHYLDMRLWQKAMVEQRAYLFLDQNDSLYVGIKGLPGRMGMGLGHDPTSYGESRDTTRVVLKKWAGRDAQVYLDVLGGKLNDANCNMYFPQITGITVVHNTRELFQRAYESVRKFHPDMPIIIIDGSDAADPCAEYVGGLKSNLTTVIQPGYNIGHGNGMCMGIDHARTPYVLIFDSDIEMLKSPVDAMMGMMEQDTFGVGYGEKTGLDGFEYGAHLHHLNEDWMRMLHPYFQLLNIAAYRKFHPYVHHGAPCYLTALDIHKQGLSNKIIKEFPGLGHSSGKGWVWEGQPREYIRHDPAGTRNARTRRGLGEIEGNWVTE</sequence>
<protein>
    <submittedName>
        <fullName evidence="2">Putative glycosyltransferase</fullName>
    </submittedName>
</protein>
<accession>A0A6M3K9K5</accession>
<dbReference type="CDD" id="cd00761">
    <property type="entry name" value="Glyco_tranf_GTA_type"/>
    <property type="match status" value="1"/>
</dbReference>
<organism evidence="2">
    <name type="scientific">viral metagenome</name>
    <dbReference type="NCBI Taxonomy" id="1070528"/>
    <lineage>
        <taxon>unclassified sequences</taxon>
        <taxon>metagenomes</taxon>
        <taxon>organismal metagenomes</taxon>
    </lineage>
</organism>